<protein>
    <submittedName>
        <fullName evidence="2">Uncharacterized protein</fullName>
    </submittedName>
</protein>
<dbReference type="Proteomes" id="UP000054350">
    <property type="component" value="Unassembled WGS sequence"/>
</dbReference>
<sequence length="123" mass="12449">MHPSRHGPPPPPPLSGPPPPPLSGPPPPLHASPWAGSSKRGARDARSDRAADAAKYAASAWQNRGPPATTAAAAHAVRGPGDPRDAPYPTSTWLAPAAEPDLVRRRGPAANMAAGPCSGGRDS</sequence>
<keyword evidence="3" id="KW-1185">Reference proteome</keyword>
<accession>A0A0L0SZH4</accession>
<name>A0A0L0SZH4_ALLM3</name>
<proteinExistence type="predicted"/>
<evidence type="ECO:0000313" key="3">
    <source>
        <dbReference type="Proteomes" id="UP000054350"/>
    </source>
</evidence>
<reference evidence="3" key="2">
    <citation type="submission" date="2009-11" db="EMBL/GenBank/DDBJ databases">
        <title>The Genome Sequence of Allomyces macrogynus strain ATCC 38327.</title>
        <authorList>
            <consortium name="The Broad Institute Genome Sequencing Platform"/>
            <person name="Russ C."/>
            <person name="Cuomo C."/>
            <person name="Shea T."/>
            <person name="Young S.K."/>
            <person name="Zeng Q."/>
            <person name="Koehrsen M."/>
            <person name="Haas B."/>
            <person name="Borodovsky M."/>
            <person name="Guigo R."/>
            <person name="Alvarado L."/>
            <person name="Berlin A."/>
            <person name="Borenstein D."/>
            <person name="Chen Z."/>
            <person name="Engels R."/>
            <person name="Freedman E."/>
            <person name="Gellesch M."/>
            <person name="Goldberg J."/>
            <person name="Griggs A."/>
            <person name="Gujja S."/>
            <person name="Heiman D."/>
            <person name="Hepburn T."/>
            <person name="Howarth C."/>
            <person name="Jen D."/>
            <person name="Larson L."/>
            <person name="Lewis B."/>
            <person name="Mehta T."/>
            <person name="Park D."/>
            <person name="Pearson M."/>
            <person name="Roberts A."/>
            <person name="Saif S."/>
            <person name="Shenoy N."/>
            <person name="Sisk P."/>
            <person name="Stolte C."/>
            <person name="Sykes S."/>
            <person name="Walk T."/>
            <person name="White J."/>
            <person name="Yandava C."/>
            <person name="Burger G."/>
            <person name="Gray M.W."/>
            <person name="Holland P.W.H."/>
            <person name="King N."/>
            <person name="Lang F.B.F."/>
            <person name="Roger A.J."/>
            <person name="Ruiz-Trillo I."/>
            <person name="Lander E."/>
            <person name="Nusbaum C."/>
        </authorList>
    </citation>
    <scope>NUCLEOTIDE SEQUENCE [LARGE SCALE GENOMIC DNA]</scope>
    <source>
        <strain evidence="3">ATCC 38327</strain>
    </source>
</reference>
<reference evidence="2 3" key="1">
    <citation type="submission" date="2009-11" db="EMBL/GenBank/DDBJ databases">
        <title>Annotation of Allomyces macrogynus ATCC 38327.</title>
        <authorList>
            <consortium name="The Broad Institute Genome Sequencing Platform"/>
            <person name="Russ C."/>
            <person name="Cuomo C."/>
            <person name="Burger G."/>
            <person name="Gray M.W."/>
            <person name="Holland P.W.H."/>
            <person name="King N."/>
            <person name="Lang F.B.F."/>
            <person name="Roger A.J."/>
            <person name="Ruiz-Trillo I."/>
            <person name="Young S.K."/>
            <person name="Zeng Q."/>
            <person name="Gargeya S."/>
            <person name="Fitzgerald M."/>
            <person name="Haas B."/>
            <person name="Abouelleil A."/>
            <person name="Alvarado L."/>
            <person name="Arachchi H.M."/>
            <person name="Berlin A."/>
            <person name="Chapman S.B."/>
            <person name="Gearin G."/>
            <person name="Goldberg J."/>
            <person name="Griggs A."/>
            <person name="Gujja S."/>
            <person name="Hansen M."/>
            <person name="Heiman D."/>
            <person name="Howarth C."/>
            <person name="Larimer J."/>
            <person name="Lui A."/>
            <person name="MacDonald P.J.P."/>
            <person name="McCowen C."/>
            <person name="Montmayeur A."/>
            <person name="Murphy C."/>
            <person name="Neiman D."/>
            <person name="Pearson M."/>
            <person name="Priest M."/>
            <person name="Roberts A."/>
            <person name="Saif S."/>
            <person name="Shea T."/>
            <person name="Sisk P."/>
            <person name="Stolte C."/>
            <person name="Sykes S."/>
            <person name="Wortman J."/>
            <person name="Nusbaum C."/>
            <person name="Birren B."/>
        </authorList>
    </citation>
    <scope>NUCLEOTIDE SEQUENCE [LARGE SCALE GENOMIC DNA]</scope>
    <source>
        <strain evidence="2 3">ATCC 38327</strain>
    </source>
</reference>
<dbReference type="EMBL" id="GG745354">
    <property type="protein sequence ID" value="KNE67729.1"/>
    <property type="molecule type" value="Genomic_DNA"/>
</dbReference>
<organism evidence="2 3">
    <name type="scientific">Allomyces macrogynus (strain ATCC 38327)</name>
    <name type="common">Allomyces javanicus var. macrogynus</name>
    <dbReference type="NCBI Taxonomy" id="578462"/>
    <lineage>
        <taxon>Eukaryota</taxon>
        <taxon>Fungi</taxon>
        <taxon>Fungi incertae sedis</taxon>
        <taxon>Blastocladiomycota</taxon>
        <taxon>Blastocladiomycetes</taxon>
        <taxon>Blastocladiales</taxon>
        <taxon>Blastocladiaceae</taxon>
        <taxon>Allomyces</taxon>
    </lineage>
</organism>
<dbReference type="VEuPathDB" id="FungiDB:AMAG_19696"/>
<feature type="region of interest" description="Disordered" evidence="1">
    <location>
        <begin position="1"/>
        <end position="123"/>
    </location>
</feature>
<feature type="compositionally biased region" description="Pro residues" evidence="1">
    <location>
        <begin position="1"/>
        <end position="30"/>
    </location>
</feature>
<evidence type="ECO:0000256" key="1">
    <source>
        <dbReference type="SAM" id="MobiDB-lite"/>
    </source>
</evidence>
<gene>
    <name evidence="2" type="ORF">AMAG_19696</name>
</gene>
<evidence type="ECO:0000313" key="2">
    <source>
        <dbReference type="EMBL" id="KNE67729.1"/>
    </source>
</evidence>
<feature type="compositionally biased region" description="Basic and acidic residues" evidence="1">
    <location>
        <begin position="41"/>
        <end position="52"/>
    </location>
</feature>
<dbReference type="AlphaFoldDB" id="A0A0L0SZH4"/>